<reference evidence="1" key="2">
    <citation type="journal article" date="2021" name="PeerJ">
        <title>Extensive microbial diversity within the chicken gut microbiome revealed by metagenomics and culture.</title>
        <authorList>
            <person name="Gilroy R."/>
            <person name="Ravi A."/>
            <person name="Getino M."/>
            <person name="Pursley I."/>
            <person name="Horton D.L."/>
            <person name="Alikhan N.F."/>
            <person name="Baker D."/>
            <person name="Gharbi K."/>
            <person name="Hall N."/>
            <person name="Watson M."/>
            <person name="Adriaenssens E.M."/>
            <person name="Foster-Nyarko E."/>
            <person name="Jarju S."/>
            <person name="Secka A."/>
            <person name="Antonio M."/>
            <person name="Oren A."/>
            <person name="Chaudhuri R.R."/>
            <person name="La Ragione R."/>
            <person name="Hildebrand F."/>
            <person name="Pallen M.J."/>
        </authorList>
    </citation>
    <scope>NUCLEOTIDE SEQUENCE</scope>
    <source>
        <strain evidence="1">15467</strain>
    </source>
</reference>
<evidence type="ECO:0000313" key="2">
    <source>
        <dbReference type="Proteomes" id="UP000823635"/>
    </source>
</evidence>
<dbReference type="Proteomes" id="UP000823635">
    <property type="component" value="Unassembled WGS sequence"/>
</dbReference>
<gene>
    <name evidence="1" type="ORF">IAC68_01070</name>
</gene>
<comment type="caution">
    <text evidence="1">The sequence shown here is derived from an EMBL/GenBank/DDBJ whole genome shotgun (WGS) entry which is preliminary data.</text>
</comment>
<name>A0A9D9GYE3_9BACT</name>
<organism evidence="1 2">
    <name type="scientific">Candidatus Egerieousia excrementavium</name>
    <dbReference type="NCBI Taxonomy" id="2840778"/>
    <lineage>
        <taxon>Bacteria</taxon>
        <taxon>Pseudomonadati</taxon>
        <taxon>Bacteroidota</taxon>
        <taxon>Bacteroidia</taxon>
        <taxon>Bacteroidales</taxon>
        <taxon>Candidatus Egerieousia</taxon>
    </lineage>
</organism>
<accession>A0A9D9GYE3</accession>
<dbReference type="EMBL" id="JADINB010000024">
    <property type="protein sequence ID" value="MBO8428513.1"/>
    <property type="molecule type" value="Genomic_DNA"/>
</dbReference>
<reference evidence="1" key="1">
    <citation type="submission" date="2020-10" db="EMBL/GenBank/DDBJ databases">
        <authorList>
            <person name="Gilroy R."/>
        </authorList>
    </citation>
    <scope>NUCLEOTIDE SEQUENCE</scope>
    <source>
        <strain evidence="1">15467</strain>
    </source>
</reference>
<protein>
    <submittedName>
        <fullName evidence="1">Uncharacterized protein</fullName>
    </submittedName>
</protein>
<evidence type="ECO:0000313" key="1">
    <source>
        <dbReference type="EMBL" id="MBO8428513.1"/>
    </source>
</evidence>
<sequence length="145" mass="17033">MKQIAKDRVRIAYFKRWSRKKYAAFVSMRFNVIISFLKKGVVEASLFKVEKYVKRGEARHILFQPDREESKAPPNLPDAFINILLSLLFLNWGRVVACSLHGEGKLEWPGCDDSVLHDTYYKGIVSEKTWSLLFYLFIIYNHENK</sequence>
<dbReference type="AlphaFoldDB" id="A0A9D9GYE3"/>
<proteinExistence type="predicted"/>